<proteinExistence type="predicted"/>
<comment type="caution">
    <text evidence="1">The sequence shown here is derived from an EMBL/GenBank/DDBJ whole genome shotgun (WGS) entry which is preliminary data.</text>
</comment>
<reference evidence="2" key="1">
    <citation type="journal article" date="2024" name="Proc. Natl. Acad. Sci. U.S.A.">
        <title>Extraordinary preservation of gene collinearity over three hundred million years revealed in homosporous lycophytes.</title>
        <authorList>
            <person name="Li C."/>
            <person name="Wickell D."/>
            <person name="Kuo L.Y."/>
            <person name="Chen X."/>
            <person name="Nie B."/>
            <person name="Liao X."/>
            <person name="Peng D."/>
            <person name="Ji J."/>
            <person name="Jenkins J."/>
            <person name="Williams M."/>
            <person name="Shu S."/>
            <person name="Plott C."/>
            <person name="Barry K."/>
            <person name="Rajasekar S."/>
            <person name="Grimwood J."/>
            <person name="Han X."/>
            <person name="Sun S."/>
            <person name="Hou Z."/>
            <person name="He W."/>
            <person name="Dai G."/>
            <person name="Sun C."/>
            <person name="Schmutz J."/>
            <person name="Leebens-Mack J.H."/>
            <person name="Li F.W."/>
            <person name="Wang L."/>
        </authorList>
    </citation>
    <scope>NUCLEOTIDE SEQUENCE [LARGE SCALE GENOMIC DNA]</scope>
    <source>
        <strain evidence="2">cv. PW_Plant_1</strain>
    </source>
</reference>
<name>A0ACC2AJ97_DIPCM</name>
<evidence type="ECO:0000313" key="2">
    <source>
        <dbReference type="Proteomes" id="UP001162992"/>
    </source>
</evidence>
<dbReference type="Proteomes" id="UP001162992">
    <property type="component" value="Chromosome 21"/>
</dbReference>
<protein>
    <submittedName>
        <fullName evidence="1">Uncharacterized protein</fullName>
    </submittedName>
</protein>
<organism evidence="1 2">
    <name type="scientific">Diphasiastrum complanatum</name>
    <name type="common">Issler's clubmoss</name>
    <name type="synonym">Lycopodium complanatum</name>
    <dbReference type="NCBI Taxonomy" id="34168"/>
    <lineage>
        <taxon>Eukaryota</taxon>
        <taxon>Viridiplantae</taxon>
        <taxon>Streptophyta</taxon>
        <taxon>Embryophyta</taxon>
        <taxon>Tracheophyta</taxon>
        <taxon>Lycopodiopsida</taxon>
        <taxon>Lycopodiales</taxon>
        <taxon>Lycopodiaceae</taxon>
        <taxon>Lycopodioideae</taxon>
        <taxon>Diphasiastrum</taxon>
    </lineage>
</organism>
<sequence length="912" mass="100818">MTEGNPDAAGGSELYEDEFTWGEPEQERSSNSNRQQFYKSFWYDGEQFFLYDYVYLNSGDDDAPFIGKIMRLWEVKEKKLKKVRVRWLYRPSDIPEEITNVDRSPGNKEVFLSCGEKDGVENVNDLAVVCGKCKILCTAADERNEQPSESQLAEAHHFFCRSFNVDEQELYPNLDKAVKELGARKVFNNAWTSAPKVAVSSGRVQKDKSNKIELENMASLVSPQNASDKGKKRLQKKAVELQSPALEVFEEDRQEPASASEVPGDLSGYCKFVELGPAISPANTKGSSLSVDAKGTGSSEVKDTITPKLLNDPKPIKRHLDAVTDVPRKKMKVQSKKPDDQDGAKKSTVGLTTGKSPKSLGKTASSSILDTKDDTRKNLQTTLNKEPQVPTKGGDLVPSKRVKIEDQKIVDKGKLSRSYDDTDNKKKSISNVGSKKSDVVLSRPELGKLTATSPKQHVVIPVSDLKIEDQKIGDNKKKSICIVGTKKSDFVGSGPEVGKVTATSPKQPMVSSSSDPKIEDQKIVDNKKKSISTVGMKKSDAVGSGPEPGKVMATSPKQHVIPSASDSKDNAHQILPKTMLKREADKSVEGVESGVCKKIKADDQKRSDESSLSRFSSSVSQTPLGSKTNISGIKRNEANGLNEKTLDKTQQARSSDLGVFKKPKTVDLMSGAGVQSSRGSDNNFKSLLDRDSAKSMMLEAKAKPFESKVLMASEQRRRIFREPTLEEKVEKGFKDGMVVHLKNFDVSLTKEDLEGGLKTFIPRFEVVMFSQKDLPHIFPSSRGDTVLDSGQALLVFRDKGQGDVALRLLQESCVVLADDGRPLLATEVEQRVPGKSTKFIGHINLDKFKSGRSLESEGMRNAVATSHCSQPNTIEYEMAIQWRVIDEQKQMQWEHLRKKQEEAVKLLLRKHT</sequence>
<dbReference type="EMBL" id="CM055112">
    <property type="protein sequence ID" value="KAJ7517546.1"/>
    <property type="molecule type" value="Genomic_DNA"/>
</dbReference>
<evidence type="ECO:0000313" key="1">
    <source>
        <dbReference type="EMBL" id="KAJ7517546.1"/>
    </source>
</evidence>
<keyword evidence="2" id="KW-1185">Reference proteome</keyword>
<gene>
    <name evidence="1" type="ORF">O6H91_21G028600</name>
</gene>
<accession>A0ACC2AJ97</accession>